<dbReference type="SUPFAM" id="SSF50630">
    <property type="entry name" value="Acid proteases"/>
    <property type="match status" value="1"/>
</dbReference>
<dbReference type="GeneID" id="17277866"/>
<dbReference type="Pfam" id="PF14541">
    <property type="entry name" value="TAXi_C"/>
    <property type="match status" value="1"/>
</dbReference>
<reference evidence="14" key="1">
    <citation type="journal article" date="2013" name="Nature">
        <title>Pan genome of the phytoplankton Emiliania underpins its global distribution.</title>
        <authorList>
            <person name="Read B.A."/>
            <person name="Kegel J."/>
            <person name="Klute M.J."/>
            <person name="Kuo A."/>
            <person name="Lefebvre S.C."/>
            <person name="Maumus F."/>
            <person name="Mayer C."/>
            <person name="Miller J."/>
            <person name="Monier A."/>
            <person name="Salamov A."/>
            <person name="Young J."/>
            <person name="Aguilar M."/>
            <person name="Claverie J.M."/>
            <person name="Frickenhaus S."/>
            <person name="Gonzalez K."/>
            <person name="Herman E.K."/>
            <person name="Lin Y.C."/>
            <person name="Napier J."/>
            <person name="Ogata H."/>
            <person name="Sarno A.F."/>
            <person name="Shmutz J."/>
            <person name="Schroeder D."/>
            <person name="de Vargas C."/>
            <person name="Verret F."/>
            <person name="von Dassow P."/>
            <person name="Valentin K."/>
            <person name="Van de Peer Y."/>
            <person name="Wheeler G."/>
            <person name="Dacks J.B."/>
            <person name="Delwiche C.F."/>
            <person name="Dyhrman S.T."/>
            <person name="Glockner G."/>
            <person name="John U."/>
            <person name="Richards T."/>
            <person name="Worden A.Z."/>
            <person name="Zhang X."/>
            <person name="Grigoriev I.V."/>
            <person name="Allen A.E."/>
            <person name="Bidle K."/>
            <person name="Borodovsky M."/>
            <person name="Bowler C."/>
            <person name="Brownlee C."/>
            <person name="Cock J.M."/>
            <person name="Elias M."/>
            <person name="Gladyshev V.N."/>
            <person name="Groth M."/>
            <person name="Guda C."/>
            <person name="Hadaegh A."/>
            <person name="Iglesias-Rodriguez M.D."/>
            <person name="Jenkins J."/>
            <person name="Jones B.M."/>
            <person name="Lawson T."/>
            <person name="Leese F."/>
            <person name="Lindquist E."/>
            <person name="Lobanov A."/>
            <person name="Lomsadze A."/>
            <person name="Malik S.B."/>
            <person name="Marsh M.E."/>
            <person name="Mackinder L."/>
            <person name="Mock T."/>
            <person name="Mueller-Roeber B."/>
            <person name="Pagarete A."/>
            <person name="Parker M."/>
            <person name="Probert I."/>
            <person name="Quesneville H."/>
            <person name="Raines C."/>
            <person name="Rensing S.A."/>
            <person name="Riano-Pachon D.M."/>
            <person name="Richier S."/>
            <person name="Rokitta S."/>
            <person name="Shiraiwa Y."/>
            <person name="Soanes D.M."/>
            <person name="van der Giezen M."/>
            <person name="Wahlund T.M."/>
            <person name="Williams B."/>
            <person name="Wilson W."/>
            <person name="Wolfe G."/>
            <person name="Wurch L.L."/>
        </authorList>
    </citation>
    <scope>NUCLEOTIDE SEQUENCE</scope>
</reference>
<evidence type="ECO:0000259" key="12">
    <source>
        <dbReference type="PROSITE" id="PS51767"/>
    </source>
</evidence>
<dbReference type="InterPro" id="IPR001461">
    <property type="entry name" value="Aspartic_peptidase_A1"/>
</dbReference>
<dbReference type="InterPro" id="IPR032861">
    <property type="entry name" value="TAXi_N"/>
</dbReference>
<accession>A0A0D3KA08</accession>
<protein>
    <recommendedName>
        <fullName evidence="12">Peptidase A1 domain-containing protein</fullName>
    </recommendedName>
</protein>
<proteinExistence type="inferred from homology"/>
<name>A0A0D3KA08_EMIH1</name>
<dbReference type="GO" id="GO:0004190">
    <property type="term" value="F:aspartic-type endopeptidase activity"/>
    <property type="evidence" value="ECO:0007669"/>
    <property type="project" value="InterPro"/>
</dbReference>
<keyword evidence="9" id="KW-1015">Disulfide bond</keyword>
<evidence type="ECO:0000256" key="2">
    <source>
        <dbReference type="ARBA" id="ARBA00007447"/>
    </source>
</evidence>
<dbReference type="PROSITE" id="PS51767">
    <property type="entry name" value="PEPTIDASE_A1"/>
    <property type="match status" value="1"/>
</dbReference>
<keyword evidence="8 11" id="KW-0472">Membrane</keyword>
<dbReference type="STRING" id="2903.R1DAX9"/>
<feature type="disulfide bond" evidence="9">
    <location>
        <begin position="82"/>
        <end position="118"/>
    </location>
</feature>
<feature type="transmembrane region" description="Helical" evidence="11">
    <location>
        <begin position="396"/>
        <end position="417"/>
    </location>
</feature>
<evidence type="ECO:0000313" key="14">
    <source>
        <dbReference type="Proteomes" id="UP000013827"/>
    </source>
</evidence>
<keyword evidence="14" id="KW-1185">Reference proteome</keyword>
<feature type="region of interest" description="Disordered" evidence="10">
    <location>
        <begin position="361"/>
        <end position="384"/>
    </location>
</feature>
<comment type="similarity">
    <text evidence="2">Belongs to the peptidase A1 family.</text>
</comment>
<keyword evidence="7 11" id="KW-1133">Transmembrane helix</keyword>
<dbReference type="Pfam" id="PF14543">
    <property type="entry name" value="TAXi_N"/>
    <property type="match status" value="1"/>
</dbReference>
<evidence type="ECO:0000256" key="9">
    <source>
        <dbReference type="PIRSR" id="PIRSR601461-2"/>
    </source>
</evidence>
<evidence type="ECO:0000256" key="1">
    <source>
        <dbReference type="ARBA" id="ARBA00004370"/>
    </source>
</evidence>
<evidence type="ECO:0000256" key="8">
    <source>
        <dbReference type="ARBA" id="ARBA00023136"/>
    </source>
</evidence>
<dbReference type="GO" id="GO:0006508">
    <property type="term" value="P:proteolysis"/>
    <property type="evidence" value="ECO:0007669"/>
    <property type="project" value="UniProtKB-KW"/>
</dbReference>
<dbReference type="eggNOG" id="KOG1339">
    <property type="taxonomic scope" value="Eukaryota"/>
</dbReference>
<dbReference type="InterPro" id="IPR032799">
    <property type="entry name" value="TAXi_C"/>
</dbReference>
<evidence type="ECO:0000256" key="11">
    <source>
        <dbReference type="SAM" id="Phobius"/>
    </source>
</evidence>
<sequence length="442" mass="46991">MYMWQLHAHTPLKFVAAAEAHDPRVHPGGRRQLSLKAGWRLNGNLQTLGYFAAEMCVGNPPRSFSLIVDTGSGMTALPCADCTHCGHHSAGTRFDASASPTSSVVGCSGCGSCDRGSCGYSVSYTEGSSIRGRLVRDEVHYAVDGASGRTAPTVFGCQTYESGLFHSQQADGIAGFSRAGSGGQGGSLLRDLCAATGAPAARPPSSRSASPRTAARWSWEARCSSSASGAIPSARPPPLLRAAQGSPSDFSHSIVDSGTTFIYLPPTPYAAVRRLFQQSCPWPAGCASRSVKGHYPDDFCYTMEEADLGGFANHSIRLGGGFELPLTPRQYIYKDRPGVWCLGVFDNGHAGLRALMDGYDTPSPRLEPQSNDAEPRDAHSLGLEPGATAAVPTRRIAVVGVLCLCLPALLGILCWASRSQQKQRPFRNLLPRSAFSIRKLTR</sequence>
<dbReference type="PaxDb" id="2903-EOD32593"/>
<evidence type="ECO:0000256" key="4">
    <source>
        <dbReference type="ARBA" id="ARBA00022692"/>
    </source>
</evidence>
<feature type="domain" description="Peptidase A1" evidence="12">
    <location>
        <begin position="51"/>
        <end position="369"/>
    </location>
</feature>
<keyword evidence="3" id="KW-0645">Protease</keyword>
<keyword evidence="5" id="KW-0732">Signal</keyword>
<dbReference type="InterPro" id="IPR033121">
    <property type="entry name" value="PEPTIDASE_A1"/>
</dbReference>
<dbReference type="Gene3D" id="2.40.70.10">
    <property type="entry name" value="Acid Proteases"/>
    <property type="match status" value="2"/>
</dbReference>
<dbReference type="InterPro" id="IPR021109">
    <property type="entry name" value="Peptidase_aspartic_dom_sf"/>
</dbReference>
<comment type="subcellular location">
    <subcellularLocation>
        <location evidence="1">Membrane</location>
    </subcellularLocation>
</comment>
<keyword evidence="6" id="KW-0378">Hydrolase</keyword>
<dbReference type="PANTHER" id="PTHR13683:SF375">
    <property type="entry name" value="PEPTIDASE A1 DOMAIN-CONTAINING PROTEIN"/>
    <property type="match status" value="1"/>
</dbReference>
<dbReference type="GO" id="GO:0016020">
    <property type="term" value="C:membrane"/>
    <property type="evidence" value="ECO:0007669"/>
    <property type="project" value="UniProtKB-SubCell"/>
</dbReference>
<evidence type="ECO:0000256" key="10">
    <source>
        <dbReference type="SAM" id="MobiDB-lite"/>
    </source>
</evidence>
<evidence type="ECO:0000256" key="3">
    <source>
        <dbReference type="ARBA" id="ARBA00022670"/>
    </source>
</evidence>
<dbReference type="EnsemblProtists" id="EOD32593">
    <property type="protein sequence ID" value="EOD32593"/>
    <property type="gene ID" value="EMIHUDRAFT_112299"/>
</dbReference>
<evidence type="ECO:0000256" key="6">
    <source>
        <dbReference type="ARBA" id="ARBA00022801"/>
    </source>
</evidence>
<evidence type="ECO:0000256" key="5">
    <source>
        <dbReference type="ARBA" id="ARBA00022729"/>
    </source>
</evidence>
<dbReference type="KEGG" id="ehx:EMIHUDRAFT_112299"/>
<dbReference type="AlphaFoldDB" id="A0A0D3KA08"/>
<evidence type="ECO:0000256" key="7">
    <source>
        <dbReference type="ARBA" id="ARBA00022989"/>
    </source>
</evidence>
<organism evidence="13 14">
    <name type="scientific">Emiliania huxleyi (strain CCMP1516)</name>
    <dbReference type="NCBI Taxonomy" id="280463"/>
    <lineage>
        <taxon>Eukaryota</taxon>
        <taxon>Haptista</taxon>
        <taxon>Haptophyta</taxon>
        <taxon>Prymnesiophyceae</taxon>
        <taxon>Isochrysidales</taxon>
        <taxon>Noelaerhabdaceae</taxon>
        <taxon>Emiliania</taxon>
    </lineage>
</organism>
<keyword evidence="4 11" id="KW-0812">Transmembrane</keyword>
<dbReference type="RefSeq" id="XP_005785022.1">
    <property type="nucleotide sequence ID" value="XM_005784965.1"/>
</dbReference>
<evidence type="ECO:0000313" key="13">
    <source>
        <dbReference type="EnsemblProtists" id="EOD32593"/>
    </source>
</evidence>
<dbReference type="Proteomes" id="UP000013827">
    <property type="component" value="Unassembled WGS sequence"/>
</dbReference>
<reference evidence="13" key="2">
    <citation type="submission" date="2024-10" db="UniProtKB">
        <authorList>
            <consortium name="EnsemblProtists"/>
        </authorList>
    </citation>
    <scope>IDENTIFICATION</scope>
</reference>
<dbReference type="HOGENOM" id="CLU_559470_0_0_1"/>
<dbReference type="PANTHER" id="PTHR13683">
    <property type="entry name" value="ASPARTYL PROTEASES"/>
    <property type="match status" value="1"/>
</dbReference>